<keyword evidence="3" id="KW-1185">Reference proteome</keyword>
<dbReference type="GO" id="GO:0016747">
    <property type="term" value="F:acyltransferase activity, transferring groups other than amino-acyl groups"/>
    <property type="evidence" value="ECO:0007669"/>
    <property type="project" value="InterPro"/>
</dbReference>
<dbReference type="Proteomes" id="UP000187172">
    <property type="component" value="Unassembled WGS sequence"/>
</dbReference>
<dbReference type="EMBL" id="MRTP01000031">
    <property type="protein sequence ID" value="OMF42967.1"/>
    <property type="molecule type" value="Genomic_DNA"/>
</dbReference>
<dbReference type="AlphaFoldDB" id="A0A1R1DTP5"/>
<evidence type="ECO:0000313" key="3">
    <source>
        <dbReference type="Proteomes" id="UP000187172"/>
    </source>
</evidence>
<comment type="caution">
    <text evidence="2">The sequence shown here is derived from an EMBL/GenBank/DDBJ whole genome shotgun (WGS) entry which is preliminary data.</text>
</comment>
<dbReference type="Pfam" id="PF13302">
    <property type="entry name" value="Acetyltransf_3"/>
    <property type="match status" value="1"/>
</dbReference>
<dbReference type="InterPro" id="IPR016181">
    <property type="entry name" value="Acyl_CoA_acyltransferase"/>
</dbReference>
<sequence>MSITFESVKQEVEELVQFLTSDSWPYHGVENPAESDIRKAYENGAYHNENTRTFWIIDQGGHQKIGLIRLFDVSDPIVMFDLRIRGEYRGKGIGKSALSWIVSHVFSEYPEAIRIEGHTRVDNTAMQALFAKSLFVLEAYHRKSWRQAGLLFDSVGYAVIREDWENNKVTPIPWSIK</sequence>
<keyword evidence="2" id="KW-0808">Transferase</keyword>
<accession>A0A1R1DTP5</accession>
<proteinExistence type="predicted"/>
<dbReference type="RefSeq" id="WP_076177104.1">
    <property type="nucleotide sequence ID" value="NZ_MRTP01000031.1"/>
</dbReference>
<protein>
    <submittedName>
        <fullName evidence="2">GNAT family N-acetyltransferase</fullName>
    </submittedName>
</protein>
<gene>
    <name evidence="2" type="ORF">BK138_35440</name>
</gene>
<name>A0A1R1DTP5_9BACL</name>
<dbReference type="STRING" id="297318.BK138_35440"/>
<dbReference type="InterPro" id="IPR000182">
    <property type="entry name" value="GNAT_dom"/>
</dbReference>
<evidence type="ECO:0000259" key="1">
    <source>
        <dbReference type="PROSITE" id="PS51186"/>
    </source>
</evidence>
<dbReference type="Gene3D" id="3.40.630.30">
    <property type="match status" value="1"/>
</dbReference>
<evidence type="ECO:0000313" key="2">
    <source>
        <dbReference type="EMBL" id="OMF42967.1"/>
    </source>
</evidence>
<dbReference type="SUPFAM" id="SSF55729">
    <property type="entry name" value="Acyl-CoA N-acyltransferases (Nat)"/>
    <property type="match status" value="1"/>
</dbReference>
<feature type="domain" description="N-acetyltransferase" evidence="1">
    <location>
        <begin position="3"/>
        <end position="177"/>
    </location>
</feature>
<reference evidence="2 3" key="1">
    <citation type="submission" date="2016-11" db="EMBL/GenBank/DDBJ databases">
        <title>Paenibacillus species isolates.</title>
        <authorList>
            <person name="Beno S.M."/>
        </authorList>
    </citation>
    <scope>NUCLEOTIDE SEQUENCE [LARGE SCALE GENOMIC DNA]</scope>
    <source>
        <strain evidence="2 3">FSL R5-0378</strain>
    </source>
</reference>
<organism evidence="2 3">
    <name type="scientific">Paenibacillus rhizosphaerae</name>
    <dbReference type="NCBI Taxonomy" id="297318"/>
    <lineage>
        <taxon>Bacteria</taxon>
        <taxon>Bacillati</taxon>
        <taxon>Bacillota</taxon>
        <taxon>Bacilli</taxon>
        <taxon>Bacillales</taxon>
        <taxon>Paenibacillaceae</taxon>
        <taxon>Paenibacillus</taxon>
    </lineage>
</organism>
<dbReference type="PROSITE" id="PS51186">
    <property type="entry name" value="GNAT"/>
    <property type="match status" value="1"/>
</dbReference>